<keyword evidence="3" id="KW-0106">Calcium</keyword>
<evidence type="ECO:0000313" key="7">
    <source>
        <dbReference type="EnsemblMetazoa" id="XP_020907077.1"/>
    </source>
</evidence>
<protein>
    <recommendedName>
        <fullName evidence="6">Fibrinogen C-terminal domain-containing protein</fullName>
    </recommendedName>
</protein>
<evidence type="ECO:0000256" key="5">
    <source>
        <dbReference type="SAM" id="SignalP"/>
    </source>
</evidence>
<evidence type="ECO:0000256" key="2">
    <source>
        <dbReference type="ARBA" id="ARBA00022734"/>
    </source>
</evidence>
<dbReference type="GO" id="GO:0046872">
    <property type="term" value="F:metal ion binding"/>
    <property type="evidence" value="ECO:0007669"/>
    <property type="project" value="UniProtKB-KW"/>
</dbReference>
<organism evidence="7 8">
    <name type="scientific">Exaiptasia diaphana</name>
    <name type="common">Tropical sea anemone</name>
    <name type="synonym">Aiptasia pulchella</name>
    <dbReference type="NCBI Taxonomy" id="2652724"/>
    <lineage>
        <taxon>Eukaryota</taxon>
        <taxon>Metazoa</taxon>
        <taxon>Cnidaria</taxon>
        <taxon>Anthozoa</taxon>
        <taxon>Hexacorallia</taxon>
        <taxon>Actiniaria</taxon>
        <taxon>Aiptasiidae</taxon>
        <taxon>Exaiptasia</taxon>
    </lineage>
</organism>
<dbReference type="PANTHER" id="PTHR16146:SF46">
    <property type="entry name" value="INTELECTIN-1A-RELATED"/>
    <property type="match status" value="1"/>
</dbReference>
<dbReference type="PROSITE" id="PS51406">
    <property type="entry name" value="FIBRINOGEN_C_2"/>
    <property type="match status" value="1"/>
</dbReference>
<dbReference type="InterPro" id="IPR002181">
    <property type="entry name" value="Fibrinogen_a/b/g_C_dom"/>
</dbReference>
<dbReference type="OMA" id="MANCASI"/>
<dbReference type="InterPro" id="IPR036056">
    <property type="entry name" value="Fibrinogen-like_C"/>
</dbReference>
<dbReference type="Proteomes" id="UP000887567">
    <property type="component" value="Unplaced"/>
</dbReference>
<name>A0A913XNB6_EXADI</name>
<keyword evidence="5" id="KW-0732">Signal</keyword>
<feature type="domain" description="Fibrinogen C-terminal" evidence="6">
    <location>
        <begin position="109"/>
        <end position="162"/>
    </location>
</feature>
<dbReference type="GeneID" id="110245158"/>
<evidence type="ECO:0000256" key="1">
    <source>
        <dbReference type="ARBA" id="ARBA00022723"/>
    </source>
</evidence>
<dbReference type="RefSeq" id="XP_020907077.1">
    <property type="nucleotide sequence ID" value="XM_021051418.2"/>
</dbReference>
<dbReference type="Gene3D" id="3.90.215.10">
    <property type="entry name" value="Gamma Fibrinogen, chain A, domain 1"/>
    <property type="match status" value="1"/>
</dbReference>
<accession>A0A913XNB6</accession>
<keyword evidence="4" id="KW-1015">Disulfide bond</keyword>
<evidence type="ECO:0000313" key="8">
    <source>
        <dbReference type="Proteomes" id="UP000887567"/>
    </source>
</evidence>
<dbReference type="OrthoDB" id="5971203at2759"/>
<keyword evidence="1" id="KW-0479">Metal-binding</keyword>
<dbReference type="GO" id="GO:0005615">
    <property type="term" value="C:extracellular space"/>
    <property type="evidence" value="ECO:0007669"/>
    <property type="project" value="TreeGrafter"/>
</dbReference>
<reference evidence="7" key="1">
    <citation type="submission" date="2022-11" db="UniProtKB">
        <authorList>
            <consortium name="EnsemblMetazoa"/>
        </authorList>
    </citation>
    <scope>IDENTIFICATION</scope>
</reference>
<evidence type="ECO:0000256" key="4">
    <source>
        <dbReference type="ARBA" id="ARBA00023157"/>
    </source>
</evidence>
<dbReference type="Pfam" id="PF00147">
    <property type="entry name" value="Fibrinogen_C"/>
    <property type="match status" value="1"/>
</dbReference>
<feature type="chain" id="PRO_5037869470" description="Fibrinogen C-terminal domain-containing protein" evidence="5">
    <location>
        <begin position="20"/>
        <end position="333"/>
    </location>
</feature>
<keyword evidence="8" id="KW-1185">Reference proteome</keyword>
<keyword evidence="2" id="KW-0430">Lectin</keyword>
<dbReference type="PANTHER" id="PTHR16146">
    <property type="entry name" value="INTELECTIN"/>
    <property type="match status" value="1"/>
</dbReference>
<dbReference type="InterPro" id="IPR014716">
    <property type="entry name" value="Fibrinogen_a/b/g_C_1"/>
</dbReference>
<evidence type="ECO:0000256" key="3">
    <source>
        <dbReference type="ARBA" id="ARBA00022837"/>
    </source>
</evidence>
<proteinExistence type="predicted"/>
<sequence>MANCASIFVFFSFFHYSCYLFVKSQPFSLLTSTEVGIELQGFFYKSFSDMNLSTCFLSCMEDGVCQSINFYVPNFHCQFNKDTIKLRPGNARANEHAVYMENPERAKKGSRLFPGHSCKEIKDLGEYRGDGEYWIDPGNTGKPFTVYCDMTTDGGGWTLIMRAHLPTTAPQPVVLEKEYKALASYTNYRQRLTLGALKKLRKDMGFHQLRFRCRKKSVNRTIHIMTTNNTAGHKVLDHFLVKTTWPPACGSFERLQDDTSNLTQNCMKWGYNGRKEVNRWGRNSNYGPTRLYSASMLWEEKYYFSIQKYNCDDFTGKTSGALNVGDIWEIFVR</sequence>
<dbReference type="KEGG" id="epa:110245158"/>
<dbReference type="EnsemblMetazoa" id="XM_021051418.2">
    <property type="protein sequence ID" value="XP_020907077.1"/>
    <property type="gene ID" value="LOC110245158"/>
</dbReference>
<dbReference type="NCBIfam" id="NF040941">
    <property type="entry name" value="GGGWT_bact"/>
    <property type="match status" value="1"/>
</dbReference>
<evidence type="ECO:0000259" key="6">
    <source>
        <dbReference type="PROSITE" id="PS51406"/>
    </source>
</evidence>
<feature type="signal peptide" evidence="5">
    <location>
        <begin position="1"/>
        <end position="19"/>
    </location>
</feature>
<dbReference type="SUPFAM" id="SSF56496">
    <property type="entry name" value="Fibrinogen C-terminal domain-like"/>
    <property type="match status" value="1"/>
</dbReference>
<dbReference type="GO" id="GO:0070492">
    <property type="term" value="F:oligosaccharide binding"/>
    <property type="evidence" value="ECO:0007669"/>
    <property type="project" value="TreeGrafter"/>
</dbReference>
<dbReference type="AlphaFoldDB" id="A0A913XNB6"/>